<dbReference type="Gene3D" id="2.160.20.120">
    <property type="match status" value="1"/>
</dbReference>
<name>A0A1W4X6K1_AGRPL</name>
<dbReference type="Pfam" id="PF13349">
    <property type="entry name" value="DUF4097"/>
    <property type="match status" value="1"/>
</dbReference>
<dbReference type="PANTHER" id="PTHR34094:SF1">
    <property type="entry name" value="PROTEIN FAM185A"/>
    <property type="match status" value="1"/>
</dbReference>
<reference evidence="3" key="1">
    <citation type="submission" date="2025-08" db="UniProtKB">
        <authorList>
            <consortium name="RefSeq"/>
        </authorList>
    </citation>
    <scope>IDENTIFICATION</scope>
    <source>
        <tissue evidence="3">Entire body</tissue>
    </source>
</reference>
<sequence>MFYVKNIKIKNKFHDSLQSLTLFVNCSIHQNGLIIQIIMSAFHLIRNTVKNINILHNIRKYSSQNYHTIFNTEFSVIPFCHLNIQGGFHLNIIPLDVHKYINADKVFVNFISPDPKNIDIPECKLDNDVITITSNNCSDCTELICNIEAPVKANVQATVSTGNIHISNFQGDHVLLGTKSGDISVENCYCQKIELHSEAGNIICKKVLQASDTSLTTGNFGSITANKLQGINLIASTVNGHIRTESTYFKDSFFSSETGPLHLLNAHKNCKVHIKSKGELNLIRFDGVLEAILKEGKANIQLSRIEADSKIIVDEEGELNLKLFESCQQTISLKIVGQDIRLNDNLQMTLLKENDNLILTGENTNGPKLNITAPKSKINVEGATISDLFSKSL</sequence>
<dbReference type="PANTHER" id="PTHR34094">
    <property type="match status" value="1"/>
</dbReference>
<evidence type="ECO:0000259" key="1">
    <source>
        <dbReference type="Pfam" id="PF13349"/>
    </source>
</evidence>
<evidence type="ECO:0000313" key="3">
    <source>
        <dbReference type="RefSeq" id="XP_018328457.1"/>
    </source>
</evidence>
<keyword evidence="2" id="KW-1185">Reference proteome</keyword>
<evidence type="ECO:0000313" key="2">
    <source>
        <dbReference type="Proteomes" id="UP000192223"/>
    </source>
</evidence>
<dbReference type="InParanoid" id="A0A1W4X6K1"/>
<dbReference type="OrthoDB" id="5984441at2759"/>
<dbReference type="InterPro" id="IPR025164">
    <property type="entry name" value="Toastrack_DUF4097"/>
</dbReference>
<dbReference type="Proteomes" id="UP000192223">
    <property type="component" value="Unplaced"/>
</dbReference>
<accession>A0A1W4X6K1</accession>
<dbReference type="GeneID" id="108739181"/>
<feature type="domain" description="DUF4097" evidence="1">
    <location>
        <begin position="153"/>
        <end position="289"/>
    </location>
</feature>
<dbReference type="FunCoup" id="A0A1W4X6K1">
    <property type="interactions" value="102"/>
</dbReference>
<gene>
    <name evidence="3" type="primary">LOC108739181</name>
</gene>
<dbReference type="AlphaFoldDB" id="A0A1W4X6K1"/>
<protein>
    <submittedName>
        <fullName evidence="3">Uncharacterized protein LOC108739181</fullName>
    </submittedName>
</protein>
<proteinExistence type="predicted"/>
<organism evidence="2 3">
    <name type="scientific">Agrilus planipennis</name>
    <name type="common">Emerald ash borer</name>
    <name type="synonym">Agrilus marcopoli</name>
    <dbReference type="NCBI Taxonomy" id="224129"/>
    <lineage>
        <taxon>Eukaryota</taxon>
        <taxon>Metazoa</taxon>
        <taxon>Ecdysozoa</taxon>
        <taxon>Arthropoda</taxon>
        <taxon>Hexapoda</taxon>
        <taxon>Insecta</taxon>
        <taxon>Pterygota</taxon>
        <taxon>Neoptera</taxon>
        <taxon>Endopterygota</taxon>
        <taxon>Coleoptera</taxon>
        <taxon>Polyphaga</taxon>
        <taxon>Elateriformia</taxon>
        <taxon>Buprestoidea</taxon>
        <taxon>Buprestidae</taxon>
        <taxon>Agrilinae</taxon>
        <taxon>Agrilus</taxon>
    </lineage>
</organism>
<dbReference type="KEGG" id="apln:108739181"/>
<dbReference type="STRING" id="224129.A0A1W4X6K1"/>
<dbReference type="RefSeq" id="XP_018328457.1">
    <property type="nucleotide sequence ID" value="XM_018472955.1"/>
</dbReference>